<evidence type="ECO:0000313" key="6">
    <source>
        <dbReference type="EMBL" id="MCD2516370.1"/>
    </source>
</evidence>
<keyword evidence="3" id="KW-0547">Nucleotide-binding</keyword>
<dbReference type="Gene3D" id="3.40.50.300">
    <property type="entry name" value="P-loop containing nucleotide triphosphate hydrolases"/>
    <property type="match status" value="1"/>
</dbReference>
<keyword evidence="7" id="KW-1185">Reference proteome</keyword>
<dbReference type="InterPro" id="IPR051782">
    <property type="entry name" value="ABC_Transporter_VariousFunc"/>
</dbReference>
<dbReference type="InterPro" id="IPR027417">
    <property type="entry name" value="P-loop_NTPase"/>
</dbReference>
<organism evidence="6 7">
    <name type="scientific">Massilia phyllostachyos</name>
    <dbReference type="NCBI Taxonomy" id="2898585"/>
    <lineage>
        <taxon>Bacteria</taxon>
        <taxon>Pseudomonadati</taxon>
        <taxon>Pseudomonadota</taxon>
        <taxon>Betaproteobacteria</taxon>
        <taxon>Burkholderiales</taxon>
        <taxon>Oxalobacteraceae</taxon>
        <taxon>Telluria group</taxon>
        <taxon>Massilia</taxon>
    </lineage>
</organism>
<dbReference type="InterPro" id="IPR003593">
    <property type="entry name" value="AAA+_ATPase"/>
</dbReference>
<dbReference type="SUPFAM" id="SSF52540">
    <property type="entry name" value="P-loop containing nucleoside triphosphate hydrolases"/>
    <property type="match status" value="1"/>
</dbReference>
<reference evidence="6" key="1">
    <citation type="submission" date="2021-11" db="EMBL/GenBank/DDBJ databases">
        <title>The complete genome of Massilia sp sp. G4R7.</title>
        <authorList>
            <person name="Liu L."/>
            <person name="Yue J."/>
            <person name="Yuan J."/>
            <person name="Yang F."/>
            <person name="Li L."/>
        </authorList>
    </citation>
    <scope>NUCLEOTIDE SEQUENCE</scope>
    <source>
        <strain evidence="6">G4R7</strain>
    </source>
</reference>
<dbReference type="InterPro" id="IPR017871">
    <property type="entry name" value="ABC_transporter-like_CS"/>
</dbReference>
<gene>
    <name evidence="6" type="ORF">LQ564_08590</name>
</gene>
<keyword evidence="2" id="KW-0472">Membrane</keyword>
<evidence type="ECO:0000313" key="7">
    <source>
        <dbReference type="Proteomes" id="UP001179361"/>
    </source>
</evidence>
<dbReference type="RefSeq" id="WP_231057689.1">
    <property type="nucleotide sequence ID" value="NZ_JAJNOC010000002.1"/>
</dbReference>
<evidence type="ECO:0000256" key="3">
    <source>
        <dbReference type="ARBA" id="ARBA00022741"/>
    </source>
</evidence>
<comment type="caution">
    <text evidence="6">The sequence shown here is derived from an EMBL/GenBank/DDBJ whole genome shotgun (WGS) entry which is preliminary data.</text>
</comment>
<keyword evidence="4 6" id="KW-0067">ATP-binding</keyword>
<evidence type="ECO:0000256" key="4">
    <source>
        <dbReference type="ARBA" id="ARBA00022840"/>
    </source>
</evidence>
<feature type="domain" description="ABC transporter" evidence="5">
    <location>
        <begin position="2"/>
        <end position="232"/>
    </location>
</feature>
<keyword evidence="1" id="KW-0813">Transport</keyword>
<dbReference type="Proteomes" id="UP001179361">
    <property type="component" value="Unassembled WGS sequence"/>
</dbReference>
<dbReference type="Pfam" id="PF00005">
    <property type="entry name" value="ABC_tran"/>
    <property type="match status" value="1"/>
</dbReference>
<proteinExistence type="predicted"/>
<dbReference type="SMART" id="SM00382">
    <property type="entry name" value="AAA"/>
    <property type="match status" value="1"/>
</dbReference>
<dbReference type="GO" id="GO:0005524">
    <property type="term" value="F:ATP binding"/>
    <property type="evidence" value="ECO:0007669"/>
    <property type="project" value="UniProtKB-KW"/>
</dbReference>
<evidence type="ECO:0000256" key="1">
    <source>
        <dbReference type="ARBA" id="ARBA00022448"/>
    </source>
</evidence>
<dbReference type="PANTHER" id="PTHR42939:SF1">
    <property type="entry name" value="ABC TRANSPORTER ATP-BINDING PROTEIN ALBC-RELATED"/>
    <property type="match status" value="1"/>
</dbReference>
<dbReference type="CDD" id="cd03230">
    <property type="entry name" value="ABC_DR_subfamily_A"/>
    <property type="match status" value="1"/>
</dbReference>
<protein>
    <submittedName>
        <fullName evidence="6">ABC transporter ATP-binding protein</fullName>
    </submittedName>
</protein>
<evidence type="ECO:0000259" key="5">
    <source>
        <dbReference type="PROSITE" id="PS50893"/>
    </source>
</evidence>
<accession>A0ABS8Q3P4</accession>
<name>A0ABS8Q3P4_9BURK</name>
<dbReference type="EMBL" id="JAJNOC010000002">
    <property type="protein sequence ID" value="MCD2516370.1"/>
    <property type="molecule type" value="Genomic_DNA"/>
</dbReference>
<dbReference type="PANTHER" id="PTHR42939">
    <property type="entry name" value="ABC TRANSPORTER ATP-BINDING PROTEIN ALBC-RELATED"/>
    <property type="match status" value="1"/>
</dbReference>
<dbReference type="PROSITE" id="PS00211">
    <property type="entry name" value="ABC_TRANSPORTER_1"/>
    <property type="match status" value="1"/>
</dbReference>
<sequence>MLRTQALSKTFGAHRALDSLDLDIAPGEIFCMLGANGAGKTTTIKLLLGFLKPTSGQALVDGIDVQADPAAARRRLLYLPEQVALYGELSGLENLRYFAGLAGVPDCTPQRLRGWLEAAGVPPAAVDRRAGGYSKGMRQKVAIALAIARSARGLLLDEPTSGLDPAASAEFHRLLLGQRDAGAAVLMATHDLFRAREVASTIGIMRDGRLLRSFKAQELSARELEQLYLDEMSAVAGV</sequence>
<dbReference type="PROSITE" id="PS50893">
    <property type="entry name" value="ABC_TRANSPORTER_2"/>
    <property type="match status" value="1"/>
</dbReference>
<keyword evidence="2" id="KW-1003">Cell membrane</keyword>
<dbReference type="InterPro" id="IPR003439">
    <property type="entry name" value="ABC_transporter-like_ATP-bd"/>
</dbReference>
<evidence type="ECO:0000256" key="2">
    <source>
        <dbReference type="ARBA" id="ARBA00022475"/>
    </source>
</evidence>